<dbReference type="PANTHER" id="PTHR12649">
    <property type="entry name" value="PEPTIDYL-TRNA HYDROLASE 2"/>
    <property type="match status" value="1"/>
</dbReference>
<dbReference type="Gramene" id="PNT62036">
    <property type="protein sequence ID" value="PNT62036"/>
    <property type="gene ID" value="BRADI_5g24420v3"/>
</dbReference>
<dbReference type="OMA" id="RTVMAIM"/>
<dbReference type="Proteomes" id="UP000008810">
    <property type="component" value="Chromosome 5"/>
</dbReference>
<keyword evidence="8" id="KW-1185">Reference proteome</keyword>
<comment type="catalytic activity">
    <reaction evidence="4">
        <text>an N-acyl-L-alpha-aminoacyl-tRNA + H2O = an N-acyl-L-amino acid + a tRNA + H(+)</text>
        <dbReference type="Rhea" id="RHEA:54448"/>
        <dbReference type="Rhea" id="RHEA-COMP:10123"/>
        <dbReference type="Rhea" id="RHEA-COMP:13883"/>
        <dbReference type="ChEBI" id="CHEBI:15377"/>
        <dbReference type="ChEBI" id="CHEBI:15378"/>
        <dbReference type="ChEBI" id="CHEBI:59874"/>
        <dbReference type="ChEBI" id="CHEBI:78442"/>
        <dbReference type="ChEBI" id="CHEBI:138191"/>
        <dbReference type="EC" id="3.1.1.29"/>
    </reaction>
</comment>
<dbReference type="InterPro" id="IPR023476">
    <property type="entry name" value="Pep_tRNA_hydro_II_dom_sf"/>
</dbReference>
<dbReference type="AlphaFoldDB" id="I1J2R4"/>
<dbReference type="InterPro" id="IPR002833">
    <property type="entry name" value="PTH2"/>
</dbReference>
<dbReference type="EC" id="3.1.1.29" evidence="1"/>
<dbReference type="Gramene" id="KQJ85029">
    <property type="protein sequence ID" value="KQJ85029"/>
    <property type="gene ID" value="BRADI_5g24420v3"/>
</dbReference>
<evidence type="ECO:0000313" key="6">
    <source>
        <dbReference type="EMBL" id="KQJ85029.1"/>
    </source>
</evidence>
<dbReference type="GO" id="GO:0005829">
    <property type="term" value="C:cytosol"/>
    <property type="evidence" value="ECO:0000318"/>
    <property type="project" value="GO_Central"/>
</dbReference>
<organism evidence="7">
    <name type="scientific">Brachypodium distachyon</name>
    <name type="common">Purple false brome</name>
    <name type="synonym">Trachynia distachya</name>
    <dbReference type="NCBI Taxonomy" id="15368"/>
    <lineage>
        <taxon>Eukaryota</taxon>
        <taxon>Viridiplantae</taxon>
        <taxon>Streptophyta</taxon>
        <taxon>Embryophyta</taxon>
        <taxon>Tracheophyta</taxon>
        <taxon>Spermatophyta</taxon>
        <taxon>Magnoliopsida</taxon>
        <taxon>Liliopsida</taxon>
        <taxon>Poales</taxon>
        <taxon>Poaceae</taxon>
        <taxon>BOP clade</taxon>
        <taxon>Pooideae</taxon>
        <taxon>Stipodae</taxon>
        <taxon>Brachypodieae</taxon>
        <taxon>Brachypodium</taxon>
    </lineage>
</organism>
<keyword evidence="2" id="KW-0378">Hydrolase</keyword>
<dbReference type="EMBL" id="CM000884">
    <property type="protein sequence ID" value="KQJ85030.1"/>
    <property type="molecule type" value="Genomic_DNA"/>
</dbReference>
<feature type="region of interest" description="Disordered" evidence="5">
    <location>
        <begin position="44"/>
        <end position="86"/>
    </location>
</feature>
<dbReference type="Gramene" id="KQJ85030">
    <property type="protein sequence ID" value="KQJ85030"/>
    <property type="gene ID" value="BRADI_5g24420v3"/>
</dbReference>
<name>I1J2R4_BRADI</name>
<accession>I1J2R4</accession>
<evidence type="ECO:0000313" key="7">
    <source>
        <dbReference type="EnsemblPlants" id="KQJ85030"/>
    </source>
</evidence>
<evidence type="ECO:0000256" key="2">
    <source>
        <dbReference type="ARBA" id="ARBA00022801"/>
    </source>
</evidence>
<dbReference type="EnsemblPlants" id="KQJ85030">
    <property type="protein sequence ID" value="KQJ85030"/>
    <property type="gene ID" value="BRADI_5g24420v3"/>
</dbReference>
<dbReference type="KEGG" id="bdi:100840692"/>
<dbReference type="OrthoDB" id="1733656at2759"/>
<sequence>MGATASVLSLPVAAASFPGAATAIAGAAGCFALGYLLALTRSPRHAADDPTSGGPSDDEDSEDDSEEDDDEKSGRGRARTAKGAAGRKRTGLRLLFWSRNVVTKSDSARETERAQAQTASAPLEIENLAQIIEDFKMVLVVRNDLKMGKGKIAAQCSHATLGLFKKLQQRAPKSLRRWERCGQVKVVVKVESEEDMLVLQGRAKSTNLPTHITIDAGRTQIAPNSRTVMAILGPADMVDDVTGGLKLL</sequence>
<dbReference type="NCBIfam" id="TIGR00283">
    <property type="entry name" value="arch_pth2"/>
    <property type="match status" value="1"/>
</dbReference>
<comment type="similarity">
    <text evidence="3">Belongs to the PTH2 family.</text>
</comment>
<dbReference type="GeneID" id="100840692"/>
<dbReference type="FunFam" id="3.40.1490.10:FF:000002">
    <property type="entry name" value="Peptidyl-tRNA hydrolase 2, mitochondrial"/>
    <property type="match status" value="1"/>
</dbReference>
<evidence type="ECO:0000256" key="5">
    <source>
        <dbReference type="SAM" id="MobiDB-lite"/>
    </source>
</evidence>
<dbReference type="HOGENOM" id="CLU_073661_0_3_1"/>
<feature type="compositionally biased region" description="Acidic residues" evidence="5">
    <location>
        <begin position="56"/>
        <end position="71"/>
    </location>
</feature>
<dbReference type="EnsemblPlants" id="PNT62036">
    <property type="protein sequence ID" value="PNT62036"/>
    <property type="gene ID" value="BRADI_5g24420v3"/>
</dbReference>
<reference evidence="6 7" key="1">
    <citation type="journal article" date="2010" name="Nature">
        <title>Genome sequencing and analysis of the model grass Brachypodium distachyon.</title>
        <authorList>
            <consortium name="International Brachypodium Initiative"/>
        </authorList>
    </citation>
    <scope>NUCLEOTIDE SEQUENCE [LARGE SCALE GENOMIC DNA]</scope>
    <source>
        <strain evidence="6">Bd21</strain>
        <strain evidence="7">cv. Bd21</strain>
    </source>
</reference>
<gene>
    <name evidence="7" type="primary">LOC100840692</name>
    <name evidence="6" type="ORF">BRADI_5g24420v3</name>
</gene>
<evidence type="ECO:0000256" key="4">
    <source>
        <dbReference type="ARBA" id="ARBA00048707"/>
    </source>
</evidence>
<dbReference type="Gene3D" id="3.40.1490.10">
    <property type="entry name" value="Bit1"/>
    <property type="match status" value="1"/>
</dbReference>
<evidence type="ECO:0000256" key="3">
    <source>
        <dbReference type="ARBA" id="ARBA00038050"/>
    </source>
</evidence>
<dbReference type="EMBL" id="CM000884">
    <property type="protein sequence ID" value="PNT62036.1"/>
    <property type="molecule type" value="Genomic_DNA"/>
</dbReference>
<protein>
    <recommendedName>
        <fullName evidence="1">peptidyl-tRNA hydrolase</fullName>
        <ecNumber evidence="1">3.1.1.29</ecNumber>
    </recommendedName>
</protein>
<dbReference type="RefSeq" id="XP_003580713.1">
    <property type="nucleotide sequence ID" value="XM_003580665.3"/>
</dbReference>
<dbReference type="GO" id="GO:0004045">
    <property type="term" value="F:peptidyl-tRNA hydrolase activity"/>
    <property type="evidence" value="ECO:0000318"/>
    <property type="project" value="GO_Central"/>
</dbReference>
<dbReference type="CDD" id="cd02430">
    <property type="entry name" value="PTH2"/>
    <property type="match status" value="1"/>
</dbReference>
<evidence type="ECO:0000313" key="8">
    <source>
        <dbReference type="Proteomes" id="UP000008810"/>
    </source>
</evidence>
<dbReference type="PANTHER" id="PTHR12649:SF30">
    <property type="entry name" value="AMINOACYL-TRNA HYDROLASE"/>
    <property type="match status" value="1"/>
</dbReference>
<dbReference type="SUPFAM" id="SSF102462">
    <property type="entry name" value="Peptidyl-tRNA hydrolase II"/>
    <property type="match status" value="1"/>
</dbReference>
<reference evidence="7" key="3">
    <citation type="submission" date="2018-08" db="UniProtKB">
        <authorList>
            <consortium name="EnsemblPlants"/>
        </authorList>
    </citation>
    <scope>IDENTIFICATION</scope>
    <source>
        <strain evidence="7">cv. Bd21</strain>
    </source>
</reference>
<proteinExistence type="inferred from homology"/>
<dbReference type="EnsemblPlants" id="KQJ85029">
    <property type="protein sequence ID" value="KQJ85029"/>
    <property type="gene ID" value="BRADI_5g24420v3"/>
</dbReference>
<reference evidence="6" key="2">
    <citation type="submission" date="2017-06" db="EMBL/GenBank/DDBJ databases">
        <title>WGS assembly of Brachypodium distachyon.</title>
        <authorList>
            <consortium name="The International Brachypodium Initiative"/>
            <person name="Lucas S."/>
            <person name="Harmon-Smith M."/>
            <person name="Lail K."/>
            <person name="Tice H."/>
            <person name="Grimwood J."/>
            <person name="Bruce D."/>
            <person name="Barry K."/>
            <person name="Shu S."/>
            <person name="Lindquist E."/>
            <person name="Wang M."/>
            <person name="Pitluck S."/>
            <person name="Vogel J.P."/>
            <person name="Garvin D.F."/>
            <person name="Mockler T.C."/>
            <person name="Schmutz J."/>
            <person name="Rokhsar D."/>
            <person name="Bevan M.W."/>
        </authorList>
    </citation>
    <scope>NUCLEOTIDE SEQUENCE</scope>
    <source>
        <strain evidence="6">Bd21</strain>
    </source>
</reference>
<feature type="compositionally biased region" description="Basic residues" evidence="5">
    <location>
        <begin position="75"/>
        <end position="86"/>
    </location>
</feature>
<dbReference type="eggNOG" id="KOG3282">
    <property type="taxonomic scope" value="Eukaryota"/>
</dbReference>
<dbReference type="EMBL" id="CM000884">
    <property type="protein sequence ID" value="KQJ85029.1"/>
    <property type="molecule type" value="Genomic_DNA"/>
</dbReference>
<evidence type="ECO:0000256" key="1">
    <source>
        <dbReference type="ARBA" id="ARBA00013260"/>
    </source>
</evidence>
<dbReference type="Pfam" id="PF01981">
    <property type="entry name" value="PTH2"/>
    <property type="match status" value="1"/>
</dbReference>